<evidence type="ECO:0000256" key="1">
    <source>
        <dbReference type="SAM" id="MobiDB-lite"/>
    </source>
</evidence>
<feature type="region of interest" description="Disordered" evidence="1">
    <location>
        <begin position="125"/>
        <end position="146"/>
    </location>
</feature>
<evidence type="ECO:0000313" key="4">
    <source>
        <dbReference type="Proteomes" id="UP000240760"/>
    </source>
</evidence>
<evidence type="ECO:0000313" key="3">
    <source>
        <dbReference type="EMBL" id="PTB81789.1"/>
    </source>
</evidence>
<feature type="domain" description="Prion-inhibition and propagation HeLo" evidence="2">
    <location>
        <begin position="19"/>
        <end position="228"/>
    </location>
</feature>
<proteinExistence type="predicted"/>
<dbReference type="InterPro" id="IPR011009">
    <property type="entry name" value="Kinase-like_dom_sf"/>
</dbReference>
<feature type="compositionally biased region" description="Acidic residues" evidence="1">
    <location>
        <begin position="133"/>
        <end position="146"/>
    </location>
</feature>
<dbReference type="Proteomes" id="UP000240760">
    <property type="component" value="Unassembled WGS sequence"/>
</dbReference>
<dbReference type="PANTHER" id="PTHR37542">
    <property type="entry name" value="HELO DOMAIN-CONTAINING PROTEIN-RELATED"/>
    <property type="match status" value="1"/>
</dbReference>
<sequence>MDPLAIAKIAFQVTCVAVKTFRNGLNFTKDAERLVLGLEVERFRLHVWGENAGLAPSGGQPATLPSRLLPICEIIKDYLEQIEQLVRDADGLSSGYGLLQTEEPPTKSELVRGLVDRMQRSIHKSGVKLGSGGEDDKDGGQGNEDEADAALGLKDLSLQGKTTTTKWKKIRWAVRDLDGFDNLIKDLAHRVNKLNDLLTETQQRKTREDNYRVNMVVVGSAVDKASLELIRAAMRGESDTLQVRTAIERKALFVTEAEHGSIGFAGSSTSSKHLPSVRTMAPPPLSLDDFVLPTGFAEMKRFVTVKRSSAAQGPYYLLERKTFDANILPQDMARLTSRVQRLVLLLQKPKSPEFQTPHAEGCIKDTTRFCWWIVFRFPLHTMPQREVSRRLPSKNKWAPVSLVSLLELAKFRPPLEQRLALASALCTTFSELYLSGWLHKGVRSENILFPTAGAILQLPPYAYKPEEMRVILSSPLVCGFDYSRHESEWATIDKARMSDDVGVTIYRHPNYQGEAAEGYKVQYDIYSVGLILVEIALWKPLISFLEAKKSSSSSSSPAPSSSAVQMGVPSKPTSVSLSADMASFHTPHALELKKRVVGRVDSELAFRVGSPFCQAVKFCLKFADEQPDTGAGDGGEVGVHPAMEFYNNVVVPLAAFSTPR</sequence>
<dbReference type="Gene3D" id="1.10.510.10">
    <property type="entry name" value="Transferase(Phosphotransferase) domain 1"/>
    <property type="match status" value="1"/>
</dbReference>
<accession>A0A2T4CJN5</accession>
<evidence type="ECO:0000259" key="2">
    <source>
        <dbReference type="Pfam" id="PF14479"/>
    </source>
</evidence>
<dbReference type="SUPFAM" id="SSF56112">
    <property type="entry name" value="Protein kinase-like (PK-like)"/>
    <property type="match status" value="1"/>
</dbReference>
<dbReference type="InterPro" id="IPR038305">
    <property type="entry name" value="HeLo_sf"/>
</dbReference>
<organism evidence="3 4">
    <name type="scientific">Trichoderma longibrachiatum ATCC 18648</name>
    <dbReference type="NCBI Taxonomy" id="983965"/>
    <lineage>
        <taxon>Eukaryota</taxon>
        <taxon>Fungi</taxon>
        <taxon>Dikarya</taxon>
        <taxon>Ascomycota</taxon>
        <taxon>Pezizomycotina</taxon>
        <taxon>Sordariomycetes</taxon>
        <taxon>Hypocreomycetidae</taxon>
        <taxon>Hypocreales</taxon>
        <taxon>Hypocreaceae</taxon>
        <taxon>Trichoderma</taxon>
    </lineage>
</organism>
<dbReference type="Gene3D" id="1.20.120.1020">
    <property type="entry name" value="Prion-inhibition and propagation, HeLo domain"/>
    <property type="match status" value="1"/>
</dbReference>
<name>A0A2T4CJN5_TRILO</name>
<reference evidence="3 4" key="1">
    <citation type="submission" date="2016-07" db="EMBL/GenBank/DDBJ databases">
        <title>Multiple horizontal gene transfer events from other fungi enriched the ability of initially mycotrophic Trichoderma (Ascomycota) to feed on dead plant biomass.</title>
        <authorList>
            <consortium name="DOE Joint Genome Institute"/>
            <person name="Aerts A."/>
            <person name="Atanasova L."/>
            <person name="Chenthamara K."/>
            <person name="Zhang J."/>
            <person name="Grujic M."/>
            <person name="Henrissat B."/>
            <person name="Kuo A."/>
            <person name="Salamov A."/>
            <person name="Lipzen A."/>
            <person name="Labutti K."/>
            <person name="Barry K."/>
            <person name="Miao Y."/>
            <person name="Rahimi M.J."/>
            <person name="Shen Q."/>
            <person name="Grigoriev I.V."/>
            <person name="Kubicek C.P."/>
            <person name="Druzhinina I.S."/>
        </authorList>
    </citation>
    <scope>NUCLEOTIDE SEQUENCE [LARGE SCALE GENOMIC DNA]</scope>
    <source>
        <strain evidence="3 4">ATCC 18648</strain>
    </source>
</reference>
<dbReference type="OrthoDB" id="1911848at2759"/>
<dbReference type="EMBL" id="KZ679126">
    <property type="protein sequence ID" value="PTB81789.1"/>
    <property type="molecule type" value="Genomic_DNA"/>
</dbReference>
<gene>
    <name evidence="3" type="ORF">M440DRAFT_1396957</name>
</gene>
<protein>
    <recommendedName>
        <fullName evidence="2">Prion-inhibition and propagation HeLo domain-containing protein</fullName>
    </recommendedName>
</protein>
<feature type="compositionally biased region" description="Low complexity" evidence="1">
    <location>
        <begin position="550"/>
        <end position="563"/>
    </location>
</feature>
<dbReference type="Pfam" id="PF14479">
    <property type="entry name" value="HeLo"/>
    <property type="match status" value="1"/>
</dbReference>
<dbReference type="STRING" id="983965.A0A2T4CJN5"/>
<dbReference type="PANTHER" id="PTHR37542:SF3">
    <property type="entry name" value="PRION-INHIBITION AND PROPAGATION HELO DOMAIN-CONTAINING PROTEIN"/>
    <property type="match status" value="1"/>
</dbReference>
<dbReference type="InterPro" id="IPR029498">
    <property type="entry name" value="HeLo_dom"/>
</dbReference>
<feature type="region of interest" description="Disordered" evidence="1">
    <location>
        <begin position="550"/>
        <end position="569"/>
    </location>
</feature>
<dbReference type="AlphaFoldDB" id="A0A2T4CJN5"/>
<keyword evidence="4" id="KW-1185">Reference proteome</keyword>